<dbReference type="GO" id="GO:0003700">
    <property type="term" value="F:DNA-binding transcription factor activity"/>
    <property type="evidence" value="ECO:0007669"/>
    <property type="project" value="InterPro"/>
</dbReference>
<dbReference type="Proteomes" id="UP000316921">
    <property type="component" value="Chromosome"/>
</dbReference>
<gene>
    <name evidence="1" type="ORF">Pla133_06820</name>
</gene>
<name>A0A518BF61_9BACT</name>
<dbReference type="Gene3D" id="1.10.1740.10">
    <property type="match status" value="1"/>
</dbReference>
<protein>
    <submittedName>
        <fullName evidence="1">Uncharacterized protein</fullName>
    </submittedName>
</protein>
<dbReference type="KEGG" id="pbap:Pla133_06820"/>
<dbReference type="AlphaFoldDB" id="A0A518BF61"/>
<evidence type="ECO:0000313" key="1">
    <source>
        <dbReference type="EMBL" id="QDU65617.1"/>
    </source>
</evidence>
<accession>A0A518BF61</accession>
<proteinExistence type="predicted"/>
<keyword evidence="2" id="KW-1185">Reference proteome</keyword>
<organism evidence="1 2">
    <name type="scientific">Engelhardtia mirabilis</name>
    <dbReference type="NCBI Taxonomy" id="2528011"/>
    <lineage>
        <taxon>Bacteria</taxon>
        <taxon>Pseudomonadati</taxon>
        <taxon>Planctomycetota</taxon>
        <taxon>Planctomycetia</taxon>
        <taxon>Planctomycetia incertae sedis</taxon>
        <taxon>Engelhardtia</taxon>
    </lineage>
</organism>
<dbReference type="InterPro" id="IPR013325">
    <property type="entry name" value="RNA_pol_sigma_r2"/>
</dbReference>
<dbReference type="SUPFAM" id="SSF88946">
    <property type="entry name" value="Sigma2 domain of RNA polymerase sigma factors"/>
    <property type="match status" value="1"/>
</dbReference>
<sequence>MALWRRFVTAKHVLHRRPGTGATDLELAHAGDQAAIQRCVQKLGPIVWNLVRAWVDDRQTASALVERAFWQLWRSGGDYEPERESEMVFAARIVRRLLAESGHRRSTAVAIGAMVSHRSAGPARAAATADRPRQLRQRSTSVQEQLLSATLLGGPSARLASVGAASAPTRGRGVVRDTLQSTRGLIAAAGARCAIEVRCSRREGVLA</sequence>
<evidence type="ECO:0000313" key="2">
    <source>
        <dbReference type="Proteomes" id="UP000316921"/>
    </source>
</evidence>
<dbReference type="GO" id="GO:0006352">
    <property type="term" value="P:DNA-templated transcription initiation"/>
    <property type="evidence" value="ECO:0007669"/>
    <property type="project" value="InterPro"/>
</dbReference>
<reference evidence="1 2" key="1">
    <citation type="submission" date="2019-02" db="EMBL/GenBank/DDBJ databases">
        <title>Deep-cultivation of Planctomycetes and their phenomic and genomic characterization uncovers novel biology.</title>
        <authorList>
            <person name="Wiegand S."/>
            <person name="Jogler M."/>
            <person name="Boedeker C."/>
            <person name="Pinto D."/>
            <person name="Vollmers J."/>
            <person name="Rivas-Marin E."/>
            <person name="Kohn T."/>
            <person name="Peeters S.H."/>
            <person name="Heuer A."/>
            <person name="Rast P."/>
            <person name="Oberbeckmann S."/>
            <person name="Bunk B."/>
            <person name="Jeske O."/>
            <person name="Meyerdierks A."/>
            <person name="Storesund J.E."/>
            <person name="Kallscheuer N."/>
            <person name="Luecker S."/>
            <person name="Lage O.M."/>
            <person name="Pohl T."/>
            <person name="Merkel B.J."/>
            <person name="Hornburger P."/>
            <person name="Mueller R.-W."/>
            <person name="Bruemmer F."/>
            <person name="Labrenz M."/>
            <person name="Spormann A.M."/>
            <person name="Op den Camp H."/>
            <person name="Overmann J."/>
            <person name="Amann R."/>
            <person name="Jetten M.S.M."/>
            <person name="Mascher T."/>
            <person name="Medema M.H."/>
            <person name="Devos D.P."/>
            <person name="Kaster A.-K."/>
            <person name="Ovreas L."/>
            <person name="Rohde M."/>
            <person name="Galperin M.Y."/>
            <person name="Jogler C."/>
        </authorList>
    </citation>
    <scope>NUCLEOTIDE SEQUENCE [LARGE SCALE GENOMIC DNA]</scope>
    <source>
        <strain evidence="1 2">Pla133</strain>
    </source>
</reference>
<dbReference type="EMBL" id="CP036287">
    <property type="protein sequence ID" value="QDU65617.1"/>
    <property type="molecule type" value="Genomic_DNA"/>
</dbReference>